<dbReference type="EMBL" id="JBHTIF010000001">
    <property type="protein sequence ID" value="MFD0725412.1"/>
    <property type="molecule type" value="Genomic_DNA"/>
</dbReference>
<dbReference type="Proteomes" id="UP001597110">
    <property type="component" value="Unassembled WGS sequence"/>
</dbReference>
<proteinExistence type="predicted"/>
<dbReference type="InterPro" id="IPR028098">
    <property type="entry name" value="Glyco_trans_4-like_N"/>
</dbReference>
<feature type="domain" description="Glycosyltransferase subfamily 4-like N-terminal" evidence="2">
    <location>
        <begin position="20"/>
        <end position="176"/>
    </location>
</feature>
<protein>
    <submittedName>
        <fullName evidence="3">Glycosyltransferase</fullName>
        <ecNumber evidence="3">2.4.-.-</ecNumber>
    </submittedName>
</protein>
<dbReference type="Pfam" id="PF00534">
    <property type="entry name" value="Glycos_transf_1"/>
    <property type="match status" value="1"/>
</dbReference>
<dbReference type="GO" id="GO:0016757">
    <property type="term" value="F:glycosyltransferase activity"/>
    <property type="evidence" value="ECO:0007669"/>
    <property type="project" value="UniProtKB-KW"/>
</dbReference>
<dbReference type="RefSeq" id="WP_386823037.1">
    <property type="nucleotide sequence ID" value="NZ_JBHTIF010000001.1"/>
</dbReference>
<keyword evidence="4" id="KW-1185">Reference proteome</keyword>
<gene>
    <name evidence="3" type="ORF">ACFQ0E_07315</name>
</gene>
<dbReference type="SUPFAM" id="SSF53756">
    <property type="entry name" value="UDP-Glycosyltransferase/glycogen phosphorylase"/>
    <property type="match status" value="1"/>
</dbReference>
<accession>A0ABW2YCI2</accession>
<feature type="domain" description="Glycosyl transferase family 1" evidence="1">
    <location>
        <begin position="188"/>
        <end position="352"/>
    </location>
</feature>
<dbReference type="InterPro" id="IPR001296">
    <property type="entry name" value="Glyco_trans_1"/>
</dbReference>
<evidence type="ECO:0000313" key="3">
    <source>
        <dbReference type="EMBL" id="MFD0725412.1"/>
    </source>
</evidence>
<organism evidence="3 4">
    <name type="scientific">Lysobacter brunescens</name>
    <dbReference type="NCBI Taxonomy" id="262323"/>
    <lineage>
        <taxon>Bacteria</taxon>
        <taxon>Pseudomonadati</taxon>
        <taxon>Pseudomonadota</taxon>
        <taxon>Gammaproteobacteria</taxon>
        <taxon>Lysobacterales</taxon>
        <taxon>Lysobacteraceae</taxon>
        <taxon>Lysobacter</taxon>
    </lineage>
</organism>
<evidence type="ECO:0000313" key="4">
    <source>
        <dbReference type="Proteomes" id="UP001597110"/>
    </source>
</evidence>
<keyword evidence="3" id="KW-0328">Glycosyltransferase</keyword>
<dbReference type="Pfam" id="PF13439">
    <property type="entry name" value="Glyco_transf_4"/>
    <property type="match status" value="1"/>
</dbReference>
<dbReference type="EC" id="2.4.-.-" evidence="3"/>
<evidence type="ECO:0000259" key="2">
    <source>
        <dbReference type="Pfam" id="PF13439"/>
    </source>
</evidence>
<evidence type="ECO:0000259" key="1">
    <source>
        <dbReference type="Pfam" id="PF00534"/>
    </source>
</evidence>
<keyword evidence="3" id="KW-0808">Transferase</keyword>
<dbReference type="PANTHER" id="PTHR12526">
    <property type="entry name" value="GLYCOSYLTRANSFERASE"/>
    <property type="match status" value="1"/>
</dbReference>
<comment type="caution">
    <text evidence="3">The sequence shown here is derived from an EMBL/GenBank/DDBJ whole genome shotgun (WGS) entry which is preliminary data.</text>
</comment>
<sequence>MSTTAASLDIAHVVENLERGGLERMVIDLALAQRAAGHRPRVACLFAPGALADELRSQGVEVFACHKTAGLDLGAVRRLRAWLGAAPGTVVHTHNANAHYHSVAASFGTPVSRLLNTRHGMGAAQPRSRGEWLYRRSMWRTDVVAAVCEAARARFADQGVRPRARLLAVPNGIRVETFAAANAERRAALRNVLGLAPGTRIIGTVGRLNPVKDQATLLQAFARVHAEAADTALVLVGDGALRAELQALAGASGAGEAVHFLGDRGDVRQLLQGFDVFALSSRSEGYSMALLEACASGLPIVATDVGGNREIVADDRNGLIVPAADATALATALLGLLRDPARAQRLGTVGRDWALREASVQAMAARYEALYRGASG</sequence>
<name>A0ABW2YCI2_9GAMM</name>
<reference evidence="4" key="1">
    <citation type="journal article" date="2019" name="Int. J. Syst. Evol. Microbiol.">
        <title>The Global Catalogue of Microorganisms (GCM) 10K type strain sequencing project: providing services to taxonomists for standard genome sequencing and annotation.</title>
        <authorList>
            <consortium name="The Broad Institute Genomics Platform"/>
            <consortium name="The Broad Institute Genome Sequencing Center for Infectious Disease"/>
            <person name="Wu L."/>
            <person name="Ma J."/>
        </authorList>
    </citation>
    <scope>NUCLEOTIDE SEQUENCE [LARGE SCALE GENOMIC DNA]</scope>
    <source>
        <strain evidence="4">CCUG 55585</strain>
    </source>
</reference>
<dbReference type="Gene3D" id="3.40.50.2000">
    <property type="entry name" value="Glycogen Phosphorylase B"/>
    <property type="match status" value="2"/>
</dbReference>